<dbReference type="InterPro" id="IPR003718">
    <property type="entry name" value="OsmC/Ohr_fam"/>
</dbReference>
<dbReference type="SUPFAM" id="SSF82784">
    <property type="entry name" value="OsmC-like"/>
    <property type="match status" value="1"/>
</dbReference>
<organism evidence="1 2">
    <name type="scientific">Flavobacterium fryxellicola</name>
    <dbReference type="NCBI Taxonomy" id="249352"/>
    <lineage>
        <taxon>Bacteria</taxon>
        <taxon>Pseudomonadati</taxon>
        <taxon>Bacteroidota</taxon>
        <taxon>Flavobacteriia</taxon>
        <taxon>Flavobacteriales</taxon>
        <taxon>Flavobacteriaceae</taxon>
        <taxon>Flavobacterium</taxon>
    </lineage>
</organism>
<dbReference type="PANTHER" id="PTHR42830">
    <property type="entry name" value="OSMOTICALLY INDUCIBLE FAMILY PROTEIN"/>
    <property type="match status" value="1"/>
</dbReference>
<sequence>MKRNATAVWNGSLKEGAGKLTTQSTTLSDTQYSFKSRFEEGVGTNPEELIAAAHSGCFTMQLSAYITEAGFEIESIETKCDIDLVDGTILTSQLTVTAKVNGIEEDAFQQLVTKAEKNCPISKVLNAAISSTATLA</sequence>
<dbReference type="Pfam" id="PF02566">
    <property type="entry name" value="OsmC"/>
    <property type="match status" value="1"/>
</dbReference>
<comment type="caution">
    <text evidence="1">The sequence shown here is derived from an EMBL/GenBank/DDBJ whole genome shotgun (WGS) entry which is preliminary data.</text>
</comment>
<dbReference type="GO" id="GO:0006979">
    <property type="term" value="P:response to oxidative stress"/>
    <property type="evidence" value="ECO:0007669"/>
    <property type="project" value="InterPro"/>
</dbReference>
<dbReference type="RefSeq" id="WP_066081590.1">
    <property type="nucleotide sequence ID" value="NZ_FRDK01000004.1"/>
</dbReference>
<dbReference type="STRING" id="249352.SAMN05444395_104133"/>
<dbReference type="OrthoDB" id="9807532at2"/>
<dbReference type="InterPro" id="IPR052707">
    <property type="entry name" value="OsmC_Ohr_Peroxiredoxin"/>
</dbReference>
<reference evidence="1 2" key="1">
    <citation type="submission" date="2016-03" db="EMBL/GenBank/DDBJ databases">
        <title>Draft genome sequence of Flavobacterium fryxellicola DSM 16209.</title>
        <authorList>
            <person name="Shin S.-K."/>
            <person name="Yi H."/>
        </authorList>
    </citation>
    <scope>NUCLEOTIDE SEQUENCE [LARGE SCALE GENOMIC DNA]</scope>
    <source>
        <strain evidence="1 2">DSM 16209</strain>
    </source>
</reference>
<protein>
    <submittedName>
        <fullName evidence="1">Peroxiredoxin</fullName>
    </submittedName>
</protein>
<dbReference type="InterPro" id="IPR019904">
    <property type="entry name" value="Peroxiredoxin_OsmC"/>
</dbReference>
<proteinExistence type="predicted"/>
<evidence type="ECO:0000313" key="1">
    <source>
        <dbReference type="EMBL" id="OAB27226.1"/>
    </source>
</evidence>
<name>A0A167WCD9_9FLAO</name>
<dbReference type="Proteomes" id="UP000077164">
    <property type="component" value="Unassembled WGS sequence"/>
</dbReference>
<evidence type="ECO:0000313" key="2">
    <source>
        <dbReference type="Proteomes" id="UP000077164"/>
    </source>
</evidence>
<dbReference type="NCBIfam" id="TIGR03562">
    <property type="entry name" value="osmo_induc_OsmC"/>
    <property type="match status" value="1"/>
</dbReference>
<gene>
    <name evidence="1" type="ORF">FBFR_11855</name>
</gene>
<dbReference type="EMBL" id="LVJE01000019">
    <property type="protein sequence ID" value="OAB27226.1"/>
    <property type="molecule type" value="Genomic_DNA"/>
</dbReference>
<dbReference type="AlphaFoldDB" id="A0A167WCD9"/>
<dbReference type="GO" id="GO:0004601">
    <property type="term" value="F:peroxidase activity"/>
    <property type="evidence" value="ECO:0007669"/>
    <property type="project" value="InterPro"/>
</dbReference>
<dbReference type="Gene3D" id="3.30.300.20">
    <property type="match status" value="1"/>
</dbReference>
<accession>A0A167WCD9</accession>
<dbReference type="InterPro" id="IPR015946">
    <property type="entry name" value="KH_dom-like_a/b"/>
</dbReference>
<dbReference type="PANTHER" id="PTHR42830:SF1">
    <property type="entry name" value="OSMOTICALLY INDUCIBLE FAMILY PROTEIN"/>
    <property type="match status" value="1"/>
</dbReference>
<keyword evidence="2" id="KW-1185">Reference proteome</keyword>
<dbReference type="InterPro" id="IPR036102">
    <property type="entry name" value="OsmC/Ohrsf"/>
</dbReference>